<feature type="region of interest" description="Disordered" evidence="1">
    <location>
        <begin position="875"/>
        <end position="894"/>
    </location>
</feature>
<name>A0A8T4GYS1_9EURY</name>
<feature type="compositionally biased region" description="Pro residues" evidence="1">
    <location>
        <begin position="126"/>
        <end position="140"/>
    </location>
</feature>
<feature type="compositionally biased region" description="Basic and acidic residues" evidence="1">
    <location>
        <begin position="457"/>
        <end position="473"/>
    </location>
</feature>
<dbReference type="InterPro" id="IPR013783">
    <property type="entry name" value="Ig-like_fold"/>
</dbReference>
<evidence type="ECO:0008006" key="4">
    <source>
        <dbReference type="Google" id="ProtNLM"/>
    </source>
</evidence>
<dbReference type="RefSeq" id="WP_209491664.1">
    <property type="nucleotide sequence ID" value="NZ_JAGGLC010000003.1"/>
</dbReference>
<dbReference type="SUPFAM" id="SSF49299">
    <property type="entry name" value="PKD domain"/>
    <property type="match status" value="1"/>
</dbReference>
<dbReference type="OrthoDB" id="308103at2157"/>
<gene>
    <name evidence="2" type="ORF">J2753_001910</name>
</gene>
<dbReference type="AlphaFoldDB" id="A0A8T4GYS1"/>
<comment type="caution">
    <text evidence="2">The sequence shown here is derived from an EMBL/GenBank/DDBJ whole genome shotgun (WGS) entry which is preliminary data.</text>
</comment>
<evidence type="ECO:0000256" key="1">
    <source>
        <dbReference type="SAM" id="MobiDB-lite"/>
    </source>
</evidence>
<evidence type="ECO:0000313" key="2">
    <source>
        <dbReference type="EMBL" id="MBP1987412.1"/>
    </source>
</evidence>
<evidence type="ECO:0000313" key="3">
    <source>
        <dbReference type="Proteomes" id="UP000823736"/>
    </source>
</evidence>
<dbReference type="EMBL" id="JAGGLC010000003">
    <property type="protein sequence ID" value="MBP1987412.1"/>
    <property type="molecule type" value="Genomic_DNA"/>
</dbReference>
<proteinExistence type="predicted"/>
<organism evidence="2 3">
    <name type="scientific">Halolamina salifodinae</name>
    <dbReference type="NCBI Taxonomy" id="1202767"/>
    <lineage>
        <taxon>Archaea</taxon>
        <taxon>Methanobacteriati</taxon>
        <taxon>Methanobacteriota</taxon>
        <taxon>Stenosarchaea group</taxon>
        <taxon>Halobacteria</taxon>
        <taxon>Halobacteriales</taxon>
        <taxon>Haloferacaceae</taxon>
    </lineage>
</organism>
<dbReference type="Gene3D" id="2.60.40.10">
    <property type="entry name" value="Immunoglobulins"/>
    <property type="match status" value="2"/>
</dbReference>
<feature type="region of interest" description="Disordered" evidence="1">
    <location>
        <begin position="457"/>
        <end position="481"/>
    </location>
</feature>
<feature type="region of interest" description="Disordered" evidence="1">
    <location>
        <begin position="113"/>
        <end position="180"/>
    </location>
</feature>
<reference evidence="2" key="1">
    <citation type="submission" date="2021-03" db="EMBL/GenBank/DDBJ databases">
        <title>Genomic Encyclopedia of Type Strains, Phase IV (KMG-IV): sequencing the most valuable type-strain genomes for metagenomic binning, comparative biology and taxonomic classification.</title>
        <authorList>
            <person name="Goeker M."/>
        </authorList>
    </citation>
    <scope>NUCLEOTIDE SEQUENCE</scope>
    <source>
        <strain evidence="2">DSM 26232</strain>
    </source>
</reference>
<dbReference type="Pfam" id="PF22352">
    <property type="entry name" value="K319L-like_PKD"/>
    <property type="match status" value="1"/>
</dbReference>
<dbReference type="CDD" id="cd00146">
    <property type="entry name" value="PKD"/>
    <property type="match status" value="1"/>
</dbReference>
<dbReference type="Proteomes" id="UP000823736">
    <property type="component" value="Unassembled WGS sequence"/>
</dbReference>
<feature type="compositionally biased region" description="Basic and acidic residues" evidence="1">
    <location>
        <begin position="875"/>
        <end position="888"/>
    </location>
</feature>
<sequence length="894" mass="98441">MLLLTSGLPAGALAADDGRPLADAGLDQSATVGDTVYLDGGGSLDPDGEIRSYSWSIRTPSGDQITPADPEAVTTRFVPEEAGRYHVQLTVTGDDGQTQSDTLFVDVDRAAEENPGATPTANDPPTSTPAPTPTDTPESPPEAESTPAGGPPVGTSDPAPTGNQQPSGEISGPSSVTSGSRVTYTLDTADADGTVTDSWWLPTTLSTNRVSRSELNDRARTITVDGTPGTTAEIAAVVIDDDGATTTVTKEVKVRNTPPTASIKGDGAAVVNTTKEYRLTATDPDGEITSVSLGSGSSAVEATEPMPWSGPTASGEWGRSFRFTEIPEDDGTVTLEATVRDEHGGVTTVAKSVTVVGGSESKMANPVAQSPPDILSIDAYWIGESEAINDGQVRFSATARDNSSGRLTFTWKIGEQALLETAAGGDPARGNVSYVFDNGDFGDGEVRVTVTVTDQHGNKREGSTSVELHRTRSDGGTYGRSRPVEVTSTRGRTIYGKFQTHQNNLGKEIVITYGDDYRETVEITNPDEMRFSHQYEASGRYLIGVNPRWSGDVSTTLVDVGAMQYELYTYERKATTIHRTNAAESPGDNWTRKGVERIEREQTGTEKMQTLADGPTAVVSPGEEWKHVGTITEYHTERRTTESTESPGSDWSIAERNVDQKQVFDGWRHTTVPQRGLLGGDWNYVGAVQTTVERTETERSAYRPAGSGWSRDRRVGRTQTGYRTRWVDYRFHADADWQYVRSDRYVSGYETRTVCTEYIRLRYVRHCVDERTYRYPEYDYRYEYRVPEYDPVYEWERTVEETEYEYKYRTATYEMEAVHKYEREVRVGTEYAQWERPTYNETTIYRWTNTVETWEETKSFSKPIGEVRNVDRQLKECGAGRDTNEPPKCEGGGG</sequence>
<feature type="region of interest" description="Disordered" evidence="1">
    <location>
        <begin position="295"/>
        <end position="318"/>
    </location>
</feature>
<feature type="compositionally biased region" description="Polar residues" evidence="1">
    <location>
        <begin position="161"/>
        <end position="180"/>
    </location>
</feature>
<protein>
    <recommendedName>
        <fullName evidence="4">PKD domain-containing protein</fullName>
    </recommendedName>
</protein>
<accession>A0A8T4GYS1</accession>
<keyword evidence="3" id="KW-1185">Reference proteome</keyword>
<dbReference type="InterPro" id="IPR035986">
    <property type="entry name" value="PKD_dom_sf"/>
</dbReference>